<sequence length="210" mass="23819" precursor="true">MKKISQKITALLTLTLATPFAFADAASELQSRLQKVQMFTADFNQNVSSANGQQVQQGTGKLQIKRPNLFRMDTKAPQESQIISDGKTLWFYDPFVEQVTANWVTEAVNNTPFVLLTSNDNSHWQQYSVVQNIDTFVLKPKAKNSNIKQFDVRIDANGVLKGFSTIEKDGQSNLYMLRNIRNDNMADTVFQFSVPKGAEFDDQRNNKKKK</sequence>
<feature type="signal peptide" evidence="10">
    <location>
        <begin position="1"/>
        <end position="23"/>
    </location>
</feature>
<name>A0A4R1L0J3_9PAST</name>
<dbReference type="PANTHER" id="PTHR35869:SF1">
    <property type="entry name" value="OUTER-MEMBRANE LIPOPROTEIN CARRIER PROTEIN"/>
    <property type="match status" value="1"/>
</dbReference>
<dbReference type="InterPro" id="IPR004564">
    <property type="entry name" value="OM_lipoprot_carrier_LolA-like"/>
</dbReference>
<evidence type="ECO:0000256" key="4">
    <source>
        <dbReference type="ARBA" id="ARBA00014035"/>
    </source>
</evidence>
<dbReference type="PANTHER" id="PTHR35869">
    <property type="entry name" value="OUTER-MEMBRANE LIPOPROTEIN CARRIER PROTEIN"/>
    <property type="match status" value="1"/>
</dbReference>
<evidence type="ECO:0000256" key="5">
    <source>
        <dbReference type="ARBA" id="ARBA00022448"/>
    </source>
</evidence>
<evidence type="ECO:0000256" key="6">
    <source>
        <dbReference type="ARBA" id="ARBA00022729"/>
    </source>
</evidence>
<keyword evidence="8 10" id="KW-0653">Protein transport</keyword>
<keyword evidence="7 10" id="KW-0574">Periplasm</keyword>
<keyword evidence="6 10" id="KW-0732">Signal</keyword>
<keyword evidence="5 10" id="KW-0813">Transport</keyword>
<dbReference type="Gene3D" id="2.50.20.10">
    <property type="entry name" value="Lipoprotein localisation LolA/LolB/LppX"/>
    <property type="match status" value="1"/>
</dbReference>
<evidence type="ECO:0000256" key="9">
    <source>
        <dbReference type="ARBA" id="ARBA00023186"/>
    </source>
</evidence>
<comment type="subunit">
    <text evidence="3 10">Monomer.</text>
</comment>
<comment type="function">
    <text evidence="10">Participates in the translocation of lipoproteins from the inner membrane to the outer membrane. Only forms a complex with a lipoprotein if the residue after the N-terminal Cys is not an aspartate (The Asp acts as a targeting signal to indicate that the lipoprotein should stay in the inner membrane).</text>
</comment>
<dbReference type="InterPro" id="IPR029046">
    <property type="entry name" value="LolA/LolB/LppX"/>
</dbReference>
<comment type="subcellular location">
    <subcellularLocation>
        <location evidence="1 10">Periplasm</location>
    </subcellularLocation>
</comment>
<evidence type="ECO:0000256" key="8">
    <source>
        <dbReference type="ARBA" id="ARBA00022927"/>
    </source>
</evidence>
<dbReference type="NCBIfam" id="TIGR00547">
    <property type="entry name" value="lolA"/>
    <property type="match status" value="1"/>
</dbReference>
<reference evidence="11 12" key="1">
    <citation type="submission" date="2019-03" db="EMBL/GenBank/DDBJ databases">
        <title>Genomic Encyclopedia of Type Strains, Phase IV (KMG-IV): sequencing the most valuable type-strain genomes for metagenomic binning, comparative biology and taxonomic classification.</title>
        <authorList>
            <person name="Goeker M."/>
        </authorList>
    </citation>
    <scope>NUCLEOTIDE SEQUENCE [LARGE SCALE GENOMIC DNA]</scope>
    <source>
        <strain evidence="11 12">DSM 10053</strain>
    </source>
</reference>
<evidence type="ECO:0000256" key="2">
    <source>
        <dbReference type="ARBA" id="ARBA00007615"/>
    </source>
</evidence>
<dbReference type="GO" id="GO:0030288">
    <property type="term" value="C:outer membrane-bounded periplasmic space"/>
    <property type="evidence" value="ECO:0007669"/>
    <property type="project" value="TreeGrafter"/>
</dbReference>
<dbReference type="Proteomes" id="UP000295496">
    <property type="component" value="Unassembled WGS sequence"/>
</dbReference>
<dbReference type="SUPFAM" id="SSF89392">
    <property type="entry name" value="Prokaryotic lipoproteins and lipoprotein localization factors"/>
    <property type="match status" value="1"/>
</dbReference>
<dbReference type="Pfam" id="PF03548">
    <property type="entry name" value="LolA"/>
    <property type="match status" value="1"/>
</dbReference>
<dbReference type="CDD" id="cd16325">
    <property type="entry name" value="LolA"/>
    <property type="match status" value="1"/>
</dbReference>
<dbReference type="GO" id="GO:0044874">
    <property type="term" value="P:lipoprotein localization to outer membrane"/>
    <property type="evidence" value="ECO:0007669"/>
    <property type="project" value="UniProtKB-UniRule"/>
</dbReference>
<dbReference type="AlphaFoldDB" id="A0A4R1L0J3"/>
<dbReference type="RefSeq" id="WP_132300539.1">
    <property type="nucleotide sequence ID" value="NZ_CP170642.1"/>
</dbReference>
<comment type="similarity">
    <text evidence="2 10">Belongs to the LolA family.</text>
</comment>
<proteinExistence type="inferred from homology"/>
<evidence type="ECO:0000313" key="12">
    <source>
        <dbReference type="Proteomes" id="UP000295496"/>
    </source>
</evidence>
<evidence type="ECO:0000256" key="10">
    <source>
        <dbReference type="HAMAP-Rule" id="MF_00240"/>
    </source>
</evidence>
<dbReference type="InterPro" id="IPR018323">
    <property type="entry name" value="OM_lipoprot_carrier_LolA_Pbac"/>
</dbReference>
<dbReference type="HAMAP" id="MF_00240">
    <property type="entry name" value="LolA"/>
    <property type="match status" value="1"/>
</dbReference>
<keyword evidence="12" id="KW-1185">Reference proteome</keyword>
<organism evidence="11 12">
    <name type="scientific">Lonepinella koalarum</name>
    <dbReference type="NCBI Taxonomy" id="53417"/>
    <lineage>
        <taxon>Bacteria</taxon>
        <taxon>Pseudomonadati</taxon>
        <taxon>Pseudomonadota</taxon>
        <taxon>Gammaproteobacteria</taxon>
        <taxon>Pasteurellales</taxon>
        <taxon>Pasteurellaceae</taxon>
        <taxon>Lonepinella</taxon>
    </lineage>
</organism>
<dbReference type="GO" id="GO:0042953">
    <property type="term" value="P:lipoprotein transport"/>
    <property type="evidence" value="ECO:0007669"/>
    <property type="project" value="InterPro"/>
</dbReference>
<evidence type="ECO:0000256" key="3">
    <source>
        <dbReference type="ARBA" id="ARBA00011245"/>
    </source>
</evidence>
<gene>
    <name evidence="10" type="primary">lolA</name>
    <name evidence="11" type="ORF">EV692_0672</name>
</gene>
<dbReference type="EMBL" id="SMGJ01000002">
    <property type="protein sequence ID" value="TCK70400.1"/>
    <property type="molecule type" value="Genomic_DNA"/>
</dbReference>
<evidence type="ECO:0000256" key="7">
    <source>
        <dbReference type="ARBA" id="ARBA00022764"/>
    </source>
</evidence>
<protein>
    <recommendedName>
        <fullName evidence="4 10">Outer-membrane lipoprotein carrier protein</fullName>
    </recommendedName>
</protein>
<comment type="caution">
    <text evidence="11">The sequence shown here is derived from an EMBL/GenBank/DDBJ whole genome shotgun (WGS) entry which is preliminary data.</text>
</comment>
<dbReference type="OrthoDB" id="9787361at2"/>
<feature type="chain" id="PRO_5023987611" description="Outer-membrane lipoprotein carrier protein" evidence="10">
    <location>
        <begin position="24"/>
        <end position="210"/>
    </location>
</feature>
<keyword evidence="11" id="KW-0449">Lipoprotein</keyword>
<evidence type="ECO:0000313" key="11">
    <source>
        <dbReference type="EMBL" id="TCK70400.1"/>
    </source>
</evidence>
<accession>A0A4R1L0J3</accession>
<keyword evidence="9 10" id="KW-0143">Chaperone</keyword>
<evidence type="ECO:0000256" key="1">
    <source>
        <dbReference type="ARBA" id="ARBA00004418"/>
    </source>
</evidence>